<evidence type="ECO:0008006" key="9">
    <source>
        <dbReference type="Google" id="ProtNLM"/>
    </source>
</evidence>
<evidence type="ECO:0000313" key="8">
    <source>
        <dbReference type="Proteomes" id="UP001521116"/>
    </source>
</evidence>
<comment type="caution">
    <text evidence="7">The sequence shown here is derived from an EMBL/GenBank/DDBJ whole genome shotgun (WGS) entry which is preliminary data.</text>
</comment>
<protein>
    <recommendedName>
        <fullName evidence="9">PQ loop repeat protein</fullName>
    </recommendedName>
</protein>
<accession>A0ABR3SP42</accession>
<feature type="compositionally biased region" description="Basic and acidic residues" evidence="5">
    <location>
        <begin position="175"/>
        <end position="205"/>
    </location>
</feature>
<feature type="compositionally biased region" description="Basic and acidic residues" evidence="5">
    <location>
        <begin position="149"/>
        <end position="160"/>
    </location>
</feature>
<feature type="region of interest" description="Disordered" evidence="5">
    <location>
        <begin position="149"/>
        <end position="232"/>
    </location>
</feature>
<feature type="region of interest" description="Disordered" evidence="5">
    <location>
        <begin position="426"/>
        <end position="461"/>
    </location>
</feature>
<feature type="transmembrane region" description="Helical" evidence="6">
    <location>
        <begin position="369"/>
        <end position="390"/>
    </location>
</feature>
<keyword evidence="8" id="KW-1185">Reference proteome</keyword>
<evidence type="ECO:0000256" key="1">
    <source>
        <dbReference type="ARBA" id="ARBA00004141"/>
    </source>
</evidence>
<keyword evidence="4 6" id="KW-0472">Membrane</keyword>
<feature type="transmembrane region" description="Helical" evidence="6">
    <location>
        <begin position="45"/>
        <end position="65"/>
    </location>
</feature>
<dbReference type="SMART" id="SM00679">
    <property type="entry name" value="CTNS"/>
    <property type="match status" value="2"/>
</dbReference>
<dbReference type="Pfam" id="PF04193">
    <property type="entry name" value="PQ-loop"/>
    <property type="match status" value="2"/>
</dbReference>
<feature type="transmembrane region" description="Helical" evidence="6">
    <location>
        <begin position="72"/>
        <end position="90"/>
    </location>
</feature>
<evidence type="ECO:0000313" key="7">
    <source>
        <dbReference type="EMBL" id="KAL1626013.1"/>
    </source>
</evidence>
<dbReference type="InterPro" id="IPR051415">
    <property type="entry name" value="LAAT-1"/>
</dbReference>
<organism evidence="7 8">
    <name type="scientific">Neofusicoccum ribis</name>
    <dbReference type="NCBI Taxonomy" id="45134"/>
    <lineage>
        <taxon>Eukaryota</taxon>
        <taxon>Fungi</taxon>
        <taxon>Dikarya</taxon>
        <taxon>Ascomycota</taxon>
        <taxon>Pezizomycotina</taxon>
        <taxon>Dothideomycetes</taxon>
        <taxon>Dothideomycetes incertae sedis</taxon>
        <taxon>Botryosphaeriales</taxon>
        <taxon>Botryosphaeriaceae</taxon>
        <taxon>Neofusicoccum</taxon>
    </lineage>
</organism>
<feature type="transmembrane region" description="Helical" evidence="6">
    <location>
        <begin position="105"/>
        <end position="128"/>
    </location>
</feature>
<keyword evidence="3 6" id="KW-1133">Transmembrane helix</keyword>
<evidence type="ECO:0000256" key="6">
    <source>
        <dbReference type="SAM" id="Phobius"/>
    </source>
</evidence>
<reference evidence="7 8" key="1">
    <citation type="submission" date="2024-02" db="EMBL/GenBank/DDBJ databases">
        <title>De novo assembly and annotation of 12 fungi associated with fruit tree decline syndrome in Ontario, Canada.</title>
        <authorList>
            <person name="Sulman M."/>
            <person name="Ellouze W."/>
            <person name="Ilyukhin E."/>
        </authorList>
    </citation>
    <scope>NUCLEOTIDE SEQUENCE [LARGE SCALE GENOMIC DNA]</scope>
    <source>
        <strain evidence="7 8">M1-105</strain>
    </source>
</reference>
<proteinExistence type="predicted"/>
<comment type="subcellular location">
    <subcellularLocation>
        <location evidence="1">Membrane</location>
        <topology evidence="1">Multi-pass membrane protein</topology>
    </subcellularLocation>
</comment>
<dbReference type="Proteomes" id="UP001521116">
    <property type="component" value="Unassembled WGS sequence"/>
</dbReference>
<dbReference type="Gene3D" id="1.20.1280.290">
    <property type="match status" value="2"/>
</dbReference>
<dbReference type="PANTHER" id="PTHR16201:SF34">
    <property type="entry name" value="LYSOSOMAL AMINO ACID TRANSPORTER 1"/>
    <property type="match status" value="1"/>
</dbReference>
<evidence type="ECO:0000256" key="2">
    <source>
        <dbReference type="ARBA" id="ARBA00022692"/>
    </source>
</evidence>
<feature type="compositionally biased region" description="Basic and acidic residues" evidence="5">
    <location>
        <begin position="441"/>
        <end position="455"/>
    </location>
</feature>
<dbReference type="EMBL" id="JAJVDC020000086">
    <property type="protein sequence ID" value="KAL1626013.1"/>
    <property type="molecule type" value="Genomic_DNA"/>
</dbReference>
<sequence length="461" mass="50908">MAESSPPWLALRAVFEPALPAYCEPESDFLFRFSSTFHSCVPTKLAFISSLLGTLSIVSWLFAQLPQIYKNYTLKSTSGLSIFFLGEWLLGDLSNLLGSLFTDQALWQIIIACYYCFVDCCLVGQWIWYERLRHGRPLVRVWRRGSRSDYHGHGHGHGDMTEFIDGVPVSEDDGSDAKRVPHSTPKDVFRDPRYSSSPSKERDDMSQDDSASDEMEATPSNRTIRRLGRSSSPYPSPRTVLYVSMLLAVVVQASPLNGPSPAFPIIAQQAARSSAETGTQMAGRLLSWLSTLMYLGSRMPQLYKNYQRKSTSGLSPTLFAAAFLGNLFYSSSILANPCAWGTYPPHGARGWVGGGGSERADWVGRAMPFWLGAAGVLLMDGAVGVQFWYYGEGSLADSTVLVPEEGGKRWRWRRVSGWLRGWIPQIPQQQGAGGSELPSPRAEEERLLGGARAEEEGYGGV</sequence>
<feature type="compositionally biased region" description="Acidic residues" evidence="5">
    <location>
        <begin position="206"/>
        <end position="216"/>
    </location>
</feature>
<keyword evidence="2 6" id="KW-0812">Transmembrane</keyword>
<dbReference type="PANTHER" id="PTHR16201">
    <property type="entry name" value="SEVEN TRANSMEMBRANE PROTEIN 1-RELATED"/>
    <property type="match status" value="1"/>
</dbReference>
<gene>
    <name evidence="7" type="ORF">SLS56_006986</name>
</gene>
<evidence type="ECO:0000256" key="5">
    <source>
        <dbReference type="SAM" id="MobiDB-lite"/>
    </source>
</evidence>
<evidence type="ECO:0000256" key="3">
    <source>
        <dbReference type="ARBA" id="ARBA00022989"/>
    </source>
</evidence>
<dbReference type="InterPro" id="IPR006603">
    <property type="entry name" value="PQ-loop_rpt"/>
</dbReference>
<evidence type="ECO:0000256" key="4">
    <source>
        <dbReference type="ARBA" id="ARBA00023136"/>
    </source>
</evidence>
<feature type="transmembrane region" description="Helical" evidence="6">
    <location>
        <begin position="317"/>
        <end position="335"/>
    </location>
</feature>
<name>A0ABR3SP42_9PEZI</name>